<gene>
    <name evidence="2" type="ORF">B0T25DRAFT_496559</name>
</gene>
<protein>
    <recommendedName>
        <fullName evidence="1">DUF7907 domain-containing protein</fullName>
    </recommendedName>
</protein>
<reference evidence="2" key="2">
    <citation type="submission" date="2023-06" db="EMBL/GenBank/DDBJ databases">
        <authorList>
            <consortium name="Lawrence Berkeley National Laboratory"/>
            <person name="Haridas S."/>
            <person name="Hensen N."/>
            <person name="Bonometti L."/>
            <person name="Westerberg I."/>
            <person name="Brannstrom I.O."/>
            <person name="Guillou S."/>
            <person name="Cros-Aarteil S."/>
            <person name="Calhoun S."/>
            <person name="Kuo A."/>
            <person name="Mondo S."/>
            <person name="Pangilinan J."/>
            <person name="Riley R."/>
            <person name="Labutti K."/>
            <person name="Andreopoulos B."/>
            <person name="Lipzen A."/>
            <person name="Chen C."/>
            <person name="Yanf M."/>
            <person name="Daum C."/>
            <person name="Ng V."/>
            <person name="Clum A."/>
            <person name="Steindorff A."/>
            <person name="Ohm R."/>
            <person name="Martin F."/>
            <person name="Silar P."/>
            <person name="Natvig D."/>
            <person name="Lalanne C."/>
            <person name="Gautier V."/>
            <person name="Ament-Velasquez S.L."/>
            <person name="Kruys A."/>
            <person name="Hutchinson M.I."/>
            <person name="Powell A.J."/>
            <person name="Barry K."/>
            <person name="Miller A.N."/>
            <person name="Grigoriev I.V."/>
            <person name="Debuchy R."/>
            <person name="Gladieux P."/>
            <person name="Thoren M.H."/>
            <person name="Johannesson H."/>
        </authorList>
    </citation>
    <scope>NUCLEOTIDE SEQUENCE</scope>
    <source>
        <strain evidence="2">CBS 955.72</strain>
    </source>
</reference>
<dbReference type="AlphaFoldDB" id="A0AAJ0MIS2"/>
<accession>A0AAJ0MIS2</accession>
<evidence type="ECO:0000259" key="1">
    <source>
        <dbReference type="Pfam" id="PF25484"/>
    </source>
</evidence>
<dbReference type="Pfam" id="PF25484">
    <property type="entry name" value="DUF7907"/>
    <property type="match status" value="1"/>
</dbReference>
<evidence type="ECO:0000313" key="2">
    <source>
        <dbReference type="EMBL" id="KAK3360608.1"/>
    </source>
</evidence>
<dbReference type="EMBL" id="JAUIQD010000002">
    <property type="protein sequence ID" value="KAK3360608.1"/>
    <property type="molecule type" value="Genomic_DNA"/>
</dbReference>
<comment type="caution">
    <text evidence="2">The sequence shown here is derived from an EMBL/GenBank/DDBJ whole genome shotgun (WGS) entry which is preliminary data.</text>
</comment>
<feature type="domain" description="DUF7907" evidence="1">
    <location>
        <begin position="14"/>
        <end position="178"/>
    </location>
</feature>
<keyword evidence="3" id="KW-1185">Reference proteome</keyword>
<organism evidence="2 3">
    <name type="scientific">Lasiosphaeria hispida</name>
    <dbReference type="NCBI Taxonomy" id="260671"/>
    <lineage>
        <taxon>Eukaryota</taxon>
        <taxon>Fungi</taxon>
        <taxon>Dikarya</taxon>
        <taxon>Ascomycota</taxon>
        <taxon>Pezizomycotina</taxon>
        <taxon>Sordariomycetes</taxon>
        <taxon>Sordariomycetidae</taxon>
        <taxon>Sordariales</taxon>
        <taxon>Lasiosphaeriaceae</taxon>
        <taxon>Lasiosphaeria</taxon>
    </lineage>
</organism>
<proteinExistence type="predicted"/>
<name>A0AAJ0MIS2_9PEZI</name>
<evidence type="ECO:0000313" key="3">
    <source>
        <dbReference type="Proteomes" id="UP001275084"/>
    </source>
</evidence>
<reference evidence="2" key="1">
    <citation type="journal article" date="2023" name="Mol. Phylogenet. Evol.">
        <title>Genome-scale phylogeny and comparative genomics of the fungal order Sordariales.</title>
        <authorList>
            <person name="Hensen N."/>
            <person name="Bonometti L."/>
            <person name="Westerberg I."/>
            <person name="Brannstrom I.O."/>
            <person name="Guillou S."/>
            <person name="Cros-Aarteil S."/>
            <person name="Calhoun S."/>
            <person name="Haridas S."/>
            <person name="Kuo A."/>
            <person name="Mondo S."/>
            <person name="Pangilinan J."/>
            <person name="Riley R."/>
            <person name="LaButti K."/>
            <person name="Andreopoulos B."/>
            <person name="Lipzen A."/>
            <person name="Chen C."/>
            <person name="Yan M."/>
            <person name="Daum C."/>
            <person name="Ng V."/>
            <person name="Clum A."/>
            <person name="Steindorff A."/>
            <person name="Ohm R.A."/>
            <person name="Martin F."/>
            <person name="Silar P."/>
            <person name="Natvig D.O."/>
            <person name="Lalanne C."/>
            <person name="Gautier V."/>
            <person name="Ament-Velasquez S.L."/>
            <person name="Kruys A."/>
            <person name="Hutchinson M.I."/>
            <person name="Powell A.J."/>
            <person name="Barry K."/>
            <person name="Miller A.N."/>
            <person name="Grigoriev I.V."/>
            <person name="Debuchy R."/>
            <person name="Gladieux P."/>
            <person name="Hiltunen Thoren M."/>
            <person name="Johannesson H."/>
        </authorList>
    </citation>
    <scope>NUCLEOTIDE SEQUENCE</scope>
    <source>
        <strain evidence="2">CBS 955.72</strain>
    </source>
</reference>
<sequence length="182" mass="20364">MAVDNPAPPPLEPNQFFLKTEPLPGVAASRFGGLYLRQHSAANPAVVLTREPPKFLRANVADAEARVGIAFKSWLPRHAGREWGLVLLSSGVSGPDTRLWERVEIAEDGNDRTVRFERVTDRDADEIVATGDELVGGQEWAGWMVCEWLLGHPQLFWITDRLGESEIPHFCERVRIVKDQTV</sequence>
<dbReference type="Proteomes" id="UP001275084">
    <property type="component" value="Unassembled WGS sequence"/>
</dbReference>
<dbReference type="InterPro" id="IPR057229">
    <property type="entry name" value="DUF7907"/>
</dbReference>